<comment type="caution">
    <text evidence="1">The sequence shown here is derived from an EMBL/GenBank/DDBJ whole genome shotgun (WGS) entry which is preliminary data.</text>
</comment>
<gene>
    <name evidence="1" type="ORF">EVA_16984</name>
</gene>
<dbReference type="EMBL" id="AMCI01006110">
    <property type="protein sequence ID" value="EJW94910.1"/>
    <property type="molecule type" value="Genomic_DNA"/>
</dbReference>
<protein>
    <submittedName>
        <fullName evidence="1">Uncharacterized protein</fullName>
    </submittedName>
</protein>
<sequence>MICQHQNEGRRPKFWSPSAFTDFGANYRYFLTSSGRTASSAEIVTVTLMFLVRASSLARKAPRPSRSWSQVFRIPSMNISVMS</sequence>
<evidence type="ECO:0000313" key="1">
    <source>
        <dbReference type="EMBL" id="EJW94910.1"/>
    </source>
</evidence>
<proteinExistence type="predicted"/>
<dbReference type="AlphaFoldDB" id="J9C515"/>
<organism evidence="1">
    <name type="scientific">gut metagenome</name>
    <dbReference type="NCBI Taxonomy" id="749906"/>
    <lineage>
        <taxon>unclassified sequences</taxon>
        <taxon>metagenomes</taxon>
        <taxon>organismal metagenomes</taxon>
    </lineage>
</organism>
<reference evidence="1" key="1">
    <citation type="journal article" date="2012" name="PLoS ONE">
        <title>Gene sets for utilization of primary and secondary nutrition supplies in the distal gut of endangered iberian lynx.</title>
        <authorList>
            <person name="Alcaide M."/>
            <person name="Messina E."/>
            <person name="Richter M."/>
            <person name="Bargiela R."/>
            <person name="Peplies J."/>
            <person name="Huws S.A."/>
            <person name="Newbold C.J."/>
            <person name="Golyshin P.N."/>
            <person name="Simon M.A."/>
            <person name="Lopez G."/>
            <person name="Yakimov M.M."/>
            <person name="Ferrer M."/>
        </authorList>
    </citation>
    <scope>NUCLEOTIDE SEQUENCE</scope>
</reference>
<accession>J9C515</accession>
<name>J9C515_9ZZZZ</name>